<protein>
    <submittedName>
        <fullName evidence="2">FERM and PDZ domain-containing protein 4</fullName>
    </submittedName>
</protein>
<dbReference type="Proteomes" id="UP000762676">
    <property type="component" value="Unassembled WGS sequence"/>
</dbReference>
<accession>A0AAV4I3A8</accession>
<evidence type="ECO:0000256" key="1">
    <source>
        <dbReference type="SAM" id="MobiDB-lite"/>
    </source>
</evidence>
<dbReference type="InterPro" id="IPR036020">
    <property type="entry name" value="WW_dom_sf"/>
</dbReference>
<comment type="caution">
    <text evidence="2">The sequence shown here is derived from an EMBL/GenBank/DDBJ whole genome shotgun (WGS) entry which is preliminary data.</text>
</comment>
<keyword evidence="3" id="KW-1185">Reference proteome</keyword>
<dbReference type="SUPFAM" id="SSF51045">
    <property type="entry name" value="WW domain"/>
    <property type="match status" value="1"/>
</dbReference>
<organism evidence="2 3">
    <name type="scientific">Elysia marginata</name>
    <dbReference type="NCBI Taxonomy" id="1093978"/>
    <lineage>
        <taxon>Eukaryota</taxon>
        <taxon>Metazoa</taxon>
        <taxon>Spiralia</taxon>
        <taxon>Lophotrochozoa</taxon>
        <taxon>Mollusca</taxon>
        <taxon>Gastropoda</taxon>
        <taxon>Heterobranchia</taxon>
        <taxon>Euthyneura</taxon>
        <taxon>Panpulmonata</taxon>
        <taxon>Sacoglossa</taxon>
        <taxon>Placobranchoidea</taxon>
        <taxon>Plakobranchidae</taxon>
        <taxon>Elysia</taxon>
    </lineage>
</organism>
<feature type="region of interest" description="Disordered" evidence="1">
    <location>
        <begin position="26"/>
        <end position="47"/>
    </location>
</feature>
<dbReference type="EMBL" id="BMAT01002294">
    <property type="protein sequence ID" value="GFS04028.1"/>
    <property type="molecule type" value="Genomic_DNA"/>
</dbReference>
<dbReference type="AlphaFoldDB" id="A0AAV4I3A8"/>
<reference evidence="2 3" key="1">
    <citation type="journal article" date="2021" name="Elife">
        <title>Chloroplast acquisition without the gene transfer in kleptoplastic sea slugs, Plakobranchus ocellatus.</title>
        <authorList>
            <person name="Maeda T."/>
            <person name="Takahashi S."/>
            <person name="Yoshida T."/>
            <person name="Shimamura S."/>
            <person name="Takaki Y."/>
            <person name="Nagai Y."/>
            <person name="Toyoda A."/>
            <person name="Suzuki Y."/>
            <person name="Arimoto A."/>
            <person name="Ishii H."/>
            <person name="Satoh N."/>
            <person name="Nishiyama T."/>
            <person name="Hasebe M."/>
            <person name="Maruyama T."/>
            <person name="Minagawa J."/>
            <person name="Obokata J."/>
            <person name="Shigenobu S."/>
        </authorList>
    </citation>
    <scope>NUCLEOTIDE SEQUENCE [LARGE SCALE GENOMIC DNA]</scope>
</reference>
<evidence type="ECO:0000313" key="3">
    <source>
        <dbReference type="Proteomes" id="UP000762676"/>
    </source>
</evidence>
<evidence type="ECO:0000313" key="2">
    <source>
        <dbReference type="EMBL" id="GFS04028.1"/>
    </source>
</evidence>
<name>A0AAV4I3A8_9GAST</name>
<proteinExistence type="predicted"/>
<sequence length="98" mass="11042">MGQPLSKRWSRSKCCTCVDDVNQTRRTPHKVDDSHKTQTSSWLPPRENWQDASGLPYGWETAVDGHQKPYYIKLVPTSSTKTFSGAFNGVIGLQTKCL</sequence>
<gene>
    <name evidence="2" type="ORF">ElyMa_001165200</name>
</gene>